<gene>
    <name evidence="6" type="ORF">ACFSJ0_48300</name>
</gene>
<keyword evidence="2 4" id="KW-0238">DNA-binding</keyword>
<dbReference type="SUPFAM" id="SSF48498">
    <property type="entry name" value="Tetracyclin repressor-like, C-terminal domain"/>
    <property type="match status" value="1"/>
</dbReference>
<dbReference type="Gene3D" id="1.10.357.10">
    <property type="entry name" value="Tetracycline Repressor, domain 2"/>
    <property type="match status" value="1"/>
</dbReference>
<dbReference type="PANTHER" id="PTHR30055">
    <property type="entry name" value="HTH-TYPE TRANSCRIPTIONAL REGULATOR RUTR"/>
    <property type="match status" value="1"/>
</dbReference>
<feature type="domain" description="HTH tetR-type" evidence="5">
    <location>
        <begin position="12"/>
        <end position="71"/>
    </location>
</feature>
<dbReference type="Proteomes" id="UP001597097">
    <property type="component" value="Unassembled WGS sequence"/>
</dbReference>
<dbReference type="Pfam" id="PF21597">
    <property type="entry name" value="TetR_C_43"/>
    <property type="match status" value="1"/>
</dbReference>
<keyword evidence="7" id="KW-1185">Reference proteome</keyword>
<dbReference type="PROSITE" id="PS50977">
    <property type="entry name" value="HTH_TETR_2"/>
    <property type="match status" value="1"/>
</dbReference>
<evidence type="ECO:0000256" key="4">
    <source>
        <dbReference type="PROSITE-ProRule" id="PRU00335"/>
    </source>
</evidence>
<dbReference type="RefSeq" id="WP_308126906.1">
    <property type="nucleotide sequence ID" value="NZ_JAHKRM010000005.1"/>
</dbReference>
<evidence type="ECO:0000313" key="6">
    <source>
        <dbReference type="EMBL" id="MFD1544920.1"/>
    </source>
</evidence>
<dbReference type="SUPFAM" id="SSF46689">
    <property type="entry name" value="Homeodomain-like"/>
    <property type="match status" value="1"/>
</dbReference>
<accession>A0ABW4GQJ8</accession>
<feature type="DNA-binding region" description="H-T-H motif" evidence="4">
    <location>
        <begin position="34"/>
        <end position="53"/>
    </location>
</feature>
<evidence type="ECO:0000256" key="3">
    <source>
        <dbReference type="ARBA" id="ARBA00023163"/>
    </source>
</evidence>
<sequence>MTTPPSLRADAARNRERIIAAARRVFAEQGLDAPIEEVARQAGVGIATLYRRFPTRDELIAAAFDNKMAAYADAVSVALADPDPWHGFCRYLETVCAMQATDRGFADLLTLSLPTAKEFEAERARAYHGFVELIDRAKATGRLRADFVPEDLVMLLMACAGVITATADAAPGTYRRLLAYLLQAFAGPGAEPLPDPPTPTAMYRALLRLQGR</sequence>
<dbReference type="InterPro" id="IPR049445">
    <property type="entry name" value="TetR_SbtR-like_C"/>
</dbReference>
<proteinExistence type="predicted"/>
<keyword evidence="1" id="KW-0805">Transcription regulation</keyword>
<dbReference type="InterPro" id="IPR001647">
    <property type="entry name" value="HTH_TetR"/>
</dbReference>
<comment type="caution">
    <text evidence="6">The sequence shown here is derived from an EMBL/GenBank/DDBJ whole genome shotgun (WGS) entry which is preliminary data.</text>
</comment>
<protein>
    <submittedName>
        <fullName evidence="6">TetR/AcrR family transcriptional regulator</fullName>
    </submittedName>
</protein>
<dbReference type="Pfam" id="PF00440">
    <property type="entry name" value="TetR_N"/>
    <property type="match status" value="1"/>
</dbReference>
<dbReference type="InterPro" id="IPR036271">
    <property type="entry name" value="Tet_transcr_reg_TetR-rel_C_sf"/>
</dbReference>
<keyword evidence="3" id="KW-0804">Transcription</keyword>
<dbReference type="InterPro" id="IPR050109">
    <property type="entry name" value="HTH-type_TetR-like_transc_reg"/>
</dbReference>
<dbReference type="PRINTS" id="PR00455">
    <property type="entry name" value="HTHTETR"/>
</dbReference>
<dbReference type="PANTHER" id="PTHR30055:SF234">
    <property type="entry name" value="HTH-TYPE TRANSCRIPTIONAL REGULATOR BETI"/>
    <property type="match status" value="1"/>
</dbReference>
<reference evidence="7" key="1">
    <citation type="journal article" date="2019" name="Int. J. Syst. Evol. Microbiol.">
        <title>The Global Catalogue of Microorganisms (GCM) 10K type strain sequencing project: providing services to taxonomists for standard genome sequencing and annotation.</title>
        <authorList>
            <consortium name="The Broad Institute Genomics Platform"/>
            <consortium name="The Broad Institute Genome Sequencing Center for Infectious Disease"/>
            <person name="Wu L."/>
            <person name="Ma J."/>
        </authorList>
    </citation>
    <scope>NUCLEOTIDE SEQUENCE [LARGE SCALE GENOMIC DNA]</scope>
    <source>
        <strain evidence="7">CGMCC 1.15399</strain>
    </source>
</reference>
<evidence type="ECO:0000259" key="5">
    <source>
        <dbReference type="PROSITE" id="PS50977"/>
    </source>
</evidence>
<dbReference type="EMBL" id="JBHUCM010000045">
    <property type="protein sequence ID" value="MFD1544920.1"/>
    <property type="molecule type" value="Genomic_DNA"/>
</dbReference>
<evidence type="ECO:0000256" key="1">
    <source>
        <dbReference type="ARBA" id="ARBA00023015"/>
    </source>
</evidence>
<name>A0ABW4GQJ8_9ACTN</name>
<evidence type="ECO:0000256" key="2">
    <source>
        <dbReference type="ARBA" id="ARBA00023125"/>
    </source>
</evidence>
<evidence type="ECO:0000313" key="7">
    <source>
        <dbReference type="Proteomes" id="UP001597097"/>
    </source>
</evidence>
<dbReference type="InterPro" id="IPR009057">
    <property type="entry name" value="Homeodomain-like_sf"/>
</dbReference>
<organism evidence="6 7">
    <name type="scientific">Nonomuraea guangzhouensis</name>
    <dbReference type="NCBI Taxonomy" id="1291555"/>
    <lineage>
        <taxon>Bacteria</taxon>
        <taxon>Bacillati</taxon>
        <taxon>Actinomycetota</taxon>
        <taxon>Actinomycetes</taxon>
        <taxon>Streptosporangiales</taxon>
        <taxon>Streptosporangiaceae</taxon>
        <taxon>Nonomuraea</taxon>
    </lineage>
</organism>